<reference evidence="1" key="1">
    <citation type="journal article" date="2014" name="Front. Microbiol.">
        <title>High frequency of phylogenetically diverse reductive dehalogenase-homologous genes in deep subseafloor sedimentary metagenomes.</title>
        <authorList>
            <person name="Kawai M."/>
            <person name="Futagami T."/>
            <person name="Toyoda A."/>
            <person name="Takaki Y."/>
            <person name="Nishi S."/>
            <person name="Hori S."/>
            <person name="Arai W."/>
            <person name="Tsubouchi T."/>
            <person name="Morono Y."/>
            <person name="Uchiyama I."/>
            <person name="Ito T."/>
            <person name="Fujiyama A."/>
            <person name="Inagaki F."/>
            <person name="Takami H."/>
        </authorList>
    </citation>
    <scope>NUCLEOTIDE SEQUENCE</scope>
    <source>
        <strain evidence="1">Expedition CK06-06</strain>
    </source>
</reference>
<dbReference type="AlphaFoldDB" id="X1S8Y9"/>
<evidence type="ECO:0000313" key="1">
    <source>
        <dbReference type="EMBL" id="GAI75561.1"/>
    </source>
</evidence>
<comment type="caution">
    <text evidence="1">The sequence shown here is derived from an EMBL/GenBank/DDBJ whole genome shotgun (WGS) entry which is preliminary data.</text>
</comment>
<organism evidence="1">
    <name type="scientific">marine sediment metagenome</name>
    <dbReference type="NCBI Taxonomy" id="412755"/>
    <lineage>
        <taxon>unclassified sequences</taxon>
        <taxon>metagenomes</taxon>
        <taxon>ecological metagenomes</taxon>
    </lineage>
</organism>
<name>X1S8Y9_9ZZZZ</name>
<protein>
    <submittedName>
        <fullName evidence="1">Uncharacterized protein</fullName>
    </submittedName>
</protein>
<dbReference type="EMBL" id="BARW01007738">
    <property type="protein sequence ID" value="GAI75561.1"/>
    <property type="molecule type" value="Genomic_DNA"/>
</dbReference>
<accession>X1S8Y9</accession>
<proteinExistence type="predicted"/>
<gene>
    <name evidence="1" type="ORF">S12H4_16034</name>
</gene>
<sequence>MVALDLAYTIMIIHICPECKEYLPPLDISKYKYCTHCGICLVGKELLEAEIPDNKKIGDK</sequence>